<evidence type="ECO:0000313" key="2">
    <source>
        <dbReference type="EMBL" id="KAG5927084.1"/>
    </source>
</evidence>
<feature type="compositionally biased region" description="Polar residues" evidence="1">
    <location>
        <begin position="303"/>
        <end position="320"/>
    </location>
</feature>
<organism evidence="2 3">
    <name type="scientific">Claviceps africana</name>
    <dbReference type="NCBI Taxonomy" id="83212"/>
    <lineage>
        <taxon>Eukaryota</taxon>
        <taxon>Fungi</taxon>
        <taxon>Dikarya</taxon>
        <taxon>Ascomycota</taxon>
        <taxon>Pezizomycotina</taxon>
        <taxon>Sordariomycetes</taxon>
        <taxon>Hypocreomycetidae</taxon>
        <taxon>Hypocreales</taxon>
        <taxon>Clavicipitaceae</taxon>
        <taxon>Claviceps</taxon>
    </lineage>
</organism>
<accession>A0A8K0JAF7</accession>
<proteinExistence type="predicted"/>
<name>A0A8K0JAF7_9HYPO</name>
<comment type="caution">
    <text evidence="2">The sequence shown here is derived from an EMBL/GenBank/DDBJ whole genome shotgun (WGS) entry which is preliminary data.</text>
</comment>
<dbReference type="CDD" id="cd12148">
    <property type="entry name" value="fungal_TF_MHR"/>
    <property type="match status" value="1"/>
</dbReference>
<dbReference type="Proteomes" id="UP000811619">
    <property type="component" value="Unassembled WGS sequence"/>
</dbReference>
<reference evidence="2" key="1">
    <citation type="journal article" date="2020" name="bioRxiv">
        <title>Whole genome comparisons of ergot fungi reveals the divergence and evolution of species within the genus Claviceps are the result of varying mechanisms driving genome evolution and host range expansion.</title>
        <authorList>
            <person name="Wyka S.A."/>
            <person name="Mondo S.J."/>
            <person name="Liu M."/>
            <person name="Dettman J."/>
            <person name="Nalam V."/>
            <person name="Broders K.D."/>
        </authorList>
    </citation>
    <scope>NUCLEOTIDE SEQUENCE</scope>
    <source>
        <strain evidence="2">CCC 489</strain>
    </source>
</reference>
<sequence length="498" mass="55649">MAPKIIDRADCDAELPELTLEGHVVSPLLHMKMQSQLTRQLASRFSAPKNIIAPAEVREYKVIIEQWVERFPPEYAFDNPDKSKDESCPWLFAHRFYVYTMACLLILNPIRHYMVKKYTWDSPQEELEVREVGIWYSLKLMKTMRLWVDKVYNRDGRLHFIIFSIFDTAAMLCTALLKDAERTIGNRQEILLAVGDAVDMLKRLNMISKTSKTSYDILERLVRRLPELVPRNDSGRQVKRPKVKSSASPPSPATDTEPTTTTTQQFITVDSALQQPVTAQPPMYPEARTFTDAVAPQEPQDFPLTQGSQQVQPHSAASTSPDALPLVPNHPAPSGHVMSTQYVYDGHEYVQQQQQPPPLHLQHNVPQNATYMAVASSSASTAPNLGDYAAPPNHGYYVQQQQPPPPVWSAGLEIPPPQAMGASGLVSSFPTADEATGLDEAAYQQVVVADPGPDFNIENLSDAQLGELAPLWSWHSGNLDFANMPPPHMHPHGYSQPM</sequence>
<feature type="compositionally biased region" description="Low complexity" evidence="1">
    <location>
        <begin position="245"/>
        <end position="262"/>
    </location>
</feature>
<dbReference type="OrthoDB" id="5344325at2759"/>
<keyword evidence="3" id="KW-1185">Reference proteome</keyword>
<evidence type="ECO:0000256" key="1">
    <source>
        <dbReference type="SAM" id="MobiDB-lite"/>
    </source>
</evidence>
<dbReference type="AlphaFoldDB" id="A0A8K0JAF7"/>
<feature type="region of interest" description="Disordered" evidence="1">
    <location>
        <begin position="298"/>
        <end position="320"/>
    </location>
</feature>
<dbReference type="EMBL" id="SRPY01000208">
    <property type="protein sequence ID" value="KAG5927084.1"/>
    <property type="molecule type" value="Genomic_DNA"/>
</dbReference>
<evidence type="ECO:0000313" key="3">
    <source>
        <dbReference type="Proteomes" id="UP000811619"/>
    </source>
</evidence>
<protein>
    <submittedName>
        <fullName evidence="2">Uncharacterized protein</fullName>
    </submittedName>
</protein>
<feature type="region of interest" description="Disordered" evidence="1">
    <location>
        <begin position="229"/>
        <end position="262"/>
    </location>
</feature>
<gene>
    <name evidence="2" type="ORF">E4U42_002595</name>
</gene>